<feature type="transmembrane region" description="Helical" evidence="7">
    <location>
        <begin position="119"/>
        <end position="137"/>
    </location>
</feature>
<feature type="transmembrane region" description="Helical" evidence="7">
    <location>
        <begin position="207"/>
        <end position="229"/>
    </location>
</feature>
<feature type="transmembrane region" description="Helical" evidence="7">
    <location>
        <begin position="345"/>
        <end position="364"/>
    </location>
</feature>
<comment type="caution">
    <text evidence="8">The sequence shown here is derived from an EMBL/GenBank/DDBJ whole genome shotgun (WGS) entry which is preliminary data.</text>
</comment>
<keyword evidence="2" id="KW-0813">Transport</keyword>
<name>A0ABU7NXF3_9ACTN</name>
<feature type="transmembrane region" description="Helical" evidence="7">
    <location>
        <begin position="85"/>
        <end position="107"/>
    </location>
</feature>
<keyword evidence="3" id="KW-1003">Cell membrane</keyword>
<evidence type="ECO:0000256" key="1">
    <source>
        <dbReference type="ARBA" id="ARBA00004651"/>
    </source>
</evidence>
<keyword evidence="6 7" id="KW-0472">Membrane</keyword>
<dbReference type="InterPro" id="IPR050171">
    <property type="entry name" value="MFS_Transporters"/>
</dbReference>
<organism evidence="8 9">
    <name type="scientific">Streptomyces bugieae</name>
    <dbReference type="NCBI Taxonomy" id="3098223"/>
    <lineage>
        <taxon>Bacteria</taxon>
        <taxon>Bacillati</taxon>
        <taxon>Actinomycetota</taxon>
        <taxon>Actinomycetes</taxon>
        <taxon>Kitasatosporales</taxon>
        <taxon>Streptomycetaceae</taxon>
        <taxon>Streptomyces</taxon>
    </lineage>
</organism>
<evidence type="ECO:0000256" key="3">
    <source>
        <dbReference type="ARBA" id="ARBA00022475"/>
    </source>
</evidence>
<dbReference type="InterPro" id="IPR011701">
    <property type="entry name" value="MFS"/>
</dbReference>
<feature type="transmembrane region" description="Helical" evidence="7">
    <location>
        <begin position="284"/>
        <end position="301"/>
    </location>
</feature>
<dbReference type="RefSeq" id="WP_261958284.1">
    <property type="nucleotide sequence ID" value="NZ_JAZBJP010000027.1"/>
</dbReference>
<feature type="transmembrane region" description="Helical" evidence="7">
    <location>
        <begin position="410"/>
        <end position="431"/>
    </location>
</feature>
<dbReference type="PANTHER" id="PTHR23517:SF2">
    <property type="entry name" value="MULTIDRUG RESISTANCE PROTEIN MDTH"/>
    <property type="match status" value="1"/>
</dbReference>
<dbReference type="PANTHER" id="PTHR23517">
    <property type="entry name" value="RESISTANCE PROTEIN MDTM, PUTATIVE-RELATED-RELATED"/>
    <property type="match status" value="1"/>
</dbReference>
<dbReference type="InterPro" id="IPR036259">
    <property type="entry name" value="MFS_trans_sf"/>
</dbReference>
<evidence type="ECO:0000256" key="6">
    <source>
        <dbReference type="ARBA" id="ARBA00023136"/>
    </source>
</evidence>
<reference evidence="8 9" key="1">
    <citation type="submission" date="2023-12" db="EMBL/GenBank/DDBJ databases">
        <title>30 novel species of actinomycetes from the DSMZ collection.</title>
        <authorList>
            <person name="Nouioui I."/>
        </authorList>
    </citation>
    <scope>NUCLEOTIDE SEQUENCE [LARGE SCALE GENOMIC DNA]</scope>
    <source>
        <strain evidence="8 9">DSM 41528</strain>
    </source>
</reference>
<feature type="transmembrane region" description="Helical" evidence="7">
    <location>
        <begin position="250"/>
        <end position="272"/>
    </location>
</feature>
<dbReference type="Gene3D" id="1.20.1250.20">
    <property type="entry name" value="MFS general substrate transporter like domains"/>
    <property type="match status" value="1"/>
</dbReference>
<evidence type="ECO:0000256" key="7">
    <source>
        <dbReference type="SAM" id="Phobius"/>
    </source>
</evidence>
<evidence type="ECO:0000256" key="5">
    <source>
        <dbReference type="ARBA" id="ARBA00022989"/>
    </source>
</evidence>
<dbReference type="Proteomes" id="UP001307760">
    <property type="component" value="Unassembled WGS sequence"/>
</dbReference>
<dbReference type="Pfam" id="PF07690">
    <property type="entry name" value="MFS_1"/>
    <property type="match status" value="1"/>
</dbReference>
<comment type="subcellular location">
    <subcellularLocation>
        <location evidence="1">Cell membrane</location>
        <topology evidence="1">Multi-pass membrane protein</topology>
    </subcellularLocation>
</comment>
<keyword evidence="5 7" id="KW-1133">Transmembrane helix</keyword>
<protein>
    <submittedName>
        <fullName evidence="8">MFS transporter</fullName>
    </submittedName>
</protein>
<keyword evidence="4 7" id="KW-0812">Transmembrane</keyword>
<keyword evidence="9" id="KW-1185">Reference proteome</keyword>
<dbReference type="SUPFAM" id="SSF103473">
    <property type="entry name" value="MFS general substrate transporter"/>
    <property type="match status" value="1"/>
</dbReference>
<feature type="transmembrane region" description="Helical" evidence="7">
    <location>
        <begin position="183"/>
        <end position="201"/>
    </location>
</feature>
<gene>
    <name evidence="8" type="ORF">V2J85_30230</name>
</gene>
<evidence type="ECO:0000256" key="2">
    <source>
        <dbReference type="ARBA" id="ARBA00022448"/>
    </source>
</evidence>
<feature type="transmembrane region" description="Helical" evidence="7">
    <location>
        <begin position="385"/>
        <end position="404"/>
    </location>
</feature>
<proteinExistence type="predicted"/>
<sequence>MPPLISAQHDRQTLEYRVNQAPTTSTDSTPGENGDANRSWLIRRGLLLESGPQRGLSLAGFVNQLGTAAFLATVPLYALRVMHLSIGQVGLGLSVAGVVGLIAGIPVGHLADRRGPKGIFLITLLIQALSMTSLLFAHALWSFVLAVAVTDLAGSSGGAARGPMIRRFGGDEVPKFRSYLRSVAMLASTFGALAAGAVVQIDSDFAYRALIFANALTFIGSAAVLVKLPKLEPLPSPREEGRWIAFKDKPYVAFVVLDGIMWIQSEVLSYALPLWVVLHTDAPRWFVGLAIAVNTVMVVFLQIRTSRGVKGGIVAGRATRRAGLAFLIGMAVIAAASGVPGWAAVTIMMVGVAIHTVGSLWHAAGSLELRFRLAPAHAQGQYSGVFGMGMGLCYVVAPSLLSLLCVTWGAPGWLVMGGVFVAAGLAMPYVIQRAGRSREIAPGD</sequence>
<feature type="transmembrane region" description="Helical" evidence="7">
    <location>
        <begin position="322"/>
        <end position="339"/>
    </location>
</feature>
<evidence type="ECO:0000313" key="8">
    <source>
        <dbReference type="EMBL" id="MEE4423563.1"/>
    </source>
</evidence>
<feature type="transmembrane region" description="Helical" evidence="7">
    <location>
        <begin position="56"/>
        <end position="79"/>
    </location>
</feature>
<dbReference type="EMBL" id="JAZBJP010000027">
    <property type="protein sequence ID" value="MEE4423563.1"/>
    <property type="molecule type" value="Genomic_DNA"/>
</dbReference>
<accession>A0ABU7NXF3</accession>
<evidence type="ECO:0000313" key="9">
    <source>
        <dbReference type="Proteomes" id="UP001307760"/>
    </source>
</evidence>
<evidence type="ECO:0000256" key="4">
    <source>
        <dbReference type="ARBA" id="ARBA00022692"/>
    </source>
</evidence>